<dbReference type="EMBL" id="CAJNOR010000019">
    <property type="protein sequence ID" value="CAF0755757.1"/>
    <property type="molecule type" value="Genomic_DNA"/>
</dbReference>
<dbReference type="AlphaFoldDB" id="A0A814XZQ0"/>
<dbReference type="PROSITE" id="PS00022">
    <property type="entry name" value="EGF_1"/>
    <property type="match status" value="2"/>
</dbReference>
<evidence type="ECO:0000256" key="5">
    <source>
        <dbReference type="SAM" id="SignalP"/>
    </source>
</evidence>
<keyword evidence="2" id="KW-0677">Repeat</keyword>
<feature type="domain" description="EGF-like" evidence="6">
    <location>
        <begin position="90"/>
        <end position="125"/>
    </location>
</feature>
<keyword evidence="5" id="KW-0732">Signal</keyword>
<dbReference type="InterPro" id="IPR051022">
    <property type="entry name" value="Notch_Cell-Fate_Det"/>
</dbReference>
<dbReference type="SMART" id="SM00179">
    <property type="entry name" value="EGF_CA"/>
    <property type="match status" value="1"/>
</dbReference>
<name>A0A814XZQ0_ADIRI</name>
<protein>
    <recommendedName>
        <fullName evidence="6">EGF-like domain-containing protein</fullName>
    </recommendedName>
</protein>
<feature type="disulfide bond" evidence="4">
    <location>
        <begin position="115"/>
        <end position="124"/>
    </location>
</feature>
<evidence type="ECO:0000256" key="2">
    <source>
        <dbReference type="ARBA" id="ARBA00022737"/>
    </source>
</evidence>
<evidence type="ECO:0000259" key="6">
    <source>
        <dbReference type="PROSITE" id="PS50026"/>
    </source>
</evidence>
<feature type="disulfide bond" evidence="4">
    <location>
        <begin position="74"/>
        <end position="83"/>
    </location>
</feature>
<feature type="disulfide bond" evidence="4">
    <location>
        <begin position="94"/>
        <end position="104"/>
    </location>
</feature>
<gene>
    <name evidence="8" type="ORF">EDS130_LOCUS26502</name>
    <name evidence="7" type="ORF">XAT740_LOCUS665</name>
</gene>
<feature type="chain" id="PRO_5036226507" description="EGF-like domain-containing protein" evidence="5">
    <location>
        <begin position="18"/>
        <end position="246"/>
    </location>
</feature>
<comment type="caution">
    <text evidence="4">Lacks conserved residue(s) required for the propagation of feature annotation.</text>
</comment>
<keyword evidence="1 4" id="KW-0245">EGF-like domain</keyword>
<dbReference type="InterPro" id="IPR001881">
    <property type="entry name" value="EGF-like_Ca-bd_dom"/>
</dbReference>
<dbReference type="CDD" id="cd00054">
    <property type="entry name" value="EGF_CA"/>
    <property type="match status" value="1"/>
</dbReference>
<dbReference type="PROSITE" id="PS50026">
    <property type="entry name" value="EGF_3"/>
    <property type="match status" value="2"/>
</dbReference>
<comment type="caution">
    <text evidence="8">The sequence shown here is derived from an EMBL/GenBank/DDBJ whole genome shotgun (WGS) entry which is preliminary data.</text>
</comment>
<dbReference type="OrthoDB" id="430340at2759"/>
<evidence type="ECO:0000313" key="9">
    <source>
        <dbReference type="Proteomes" id="UP000663828"/>
    </source>
</evidence>
<feature type="domain" description="EGF-like" evidence="6">
    <location>
        <begin position="48"/>
        <end position="84"/>
    </location>
</feature>
<dbReference type="InterPro" id="IPR000742">
    <property type="entry name" value="EGF"/>
</dbReference>
<evidence type="ECO:0000313" key="10">
    <source>
        <dbReference type="Proteomes" id="UP000663852"/>
    </source>
</evidence>
<dbReference type="PANTHER" id="PTHR24049">
    <property type="entry name" value="CRUMBS FAMILY MEMBER"/>
    <property type="match status" value="1"/>
</dbReference>
<accession>A0A814XZQ0</accession>
<dbReference type="SUPFAM" id="SSF57196">
    <property type="entry name" value="EGF/Laminin"/>
    <property type="match status" value="2"/>
</dbReference>
<dbReference type="Proteomes" id="UP000663852">
    <property type="component" value="Unassembled WGS sequence"/>
</dbReference>
<organism evidence="8 10">
    <name type="scientific">Adineta ricciae</name>
    <name type="common">Rotifer</name>
    <dbReference type="NCBI Taxonomy" id="249248"/>
    <lineage>
        <taxon>Eukaryota</taxon>
        <taxon>Metazoa</taxon>
        <taxon>Spiralia</taxon>
        <taxon>Gnathifera</taxon>
        <taxon>Rotifera</taxon>
        <taxon>Eurotatoria</taxon>
        <taxon>Bdelloidea</taxon>
        <taxon>Adinetida</taxon>
        <taxon>Adinetidae</taxon>
        <taxon>Adineta</taxon>
    </lineage>
</organism>
<feature type="signal peptide" evidence="5">
    <location>
        <begin position="1"/>
        <end position="17"/>
    </location>
</feature>
<reference evidence="8" key="1">
    <citation type="submission" date="2021-02" db="EMBL/GenBank/DDBJ databases">
        <authorList>
            <person name="Nowell W R."/>
        </authorList>
    </citation>
    <scope>NUCLEOTIDE SEQUENCE</scope>
</reference>
<dbReference type="EMBL" id="CAJNOJ010000161">
    <property type="protein sequence ID" value="CAF1222635.1"/>
    <property type="molecule type" value="Genomic_DNA"/>
</dbReference>
<dbReference type="GO" id="GO:0005509">
    <property type="term" value="F:calcium ion binding"/>
    <property type="evidence" value="ECO:0007669"/>
    <property type="project" value="InterPro"/>
</dbReference>
<dbReference type="SMART" id="SM00181">
    <property type="entry name" value="EGF"/>
    <property type="match status" value="2"/>
</dbReference>
<evidence type="ECO:0000313" key="7">
    <source>
        <dbReference type="EMBL" id="CAF0755757.1"/>
    </source>
</evidence>
<keyword evidence="9" id="KW-1185">Reference proteome</keyword>
<dbReference type="Proteomes" id="UP000663828">
    <property type="component" value="Unassembled WGS sequence"/>
</dbReference>
<keyword evidence="3 4" id="KW-1015">Disulfide bond</keyword>
<dbReference type="Gene3D" id="2.10.25.10">
    <property type="entry name" value="Laminin"/>
    <property type="match status" value="2"/>
</dbReference>
<evidence type="ECO:0000313" key="8">
    <source>
        <dbReference type="EMBL" id="CAF1222635.1"/>
    </source>
</evidence>
<dbReference type="Pfam" id="PF00008">
    <property type="entry name" value="EGF"/>
    <property type="match status" value="1"/>
</dbReference>
<proteinExistence type="predicted"/>
<evidence type="ECO:0000256" key="1">
    <source>
        <dbReference type="ARBA" id="ARBA00022536"/>
    </source>
</evidence>
<evidence type="ECO:0000256" key="3">
    <source>
        <dbReference type="ARBA" id="ARBA00023157"/>
    </source>
</evidence>
<sequence>MYIFILCFFLITINVHGKCTNETCLYGHCLYDKCICDPGIYGQTCNKDIEDCAVDSCLNNSTCIELVNGFACQCSPNFYGSRCQYHRREHENFCTKKCLNKGKCIVINSVERCSCLPTYFGAQCEHKRAHNQGTLLTQKCSLLKRRGDHDEPTCIAIALTPIFDVHCECHWSLNNQNRATCQITPSPYSTQKCFFNKSVTIQLSSTLPEPIHIPVCPINWEILDQYKTSEEKLNSVYMARCQLYSI</sequence>
<evidence type="ECO:0000256" key="4">
    <source>
        <dbReference type="PROSITE-ProRule" id="PRU00076"/>
    </source>
</evidence>